<reference evidence="1" key="2">
    <citation type="journal article" date="2015" name="Fish Shellfish Immunol.">
        <title>Early steps in the European eel (Anguilla anguilla)-Vibrio vulnificus interaction in the gills: Role of the RtxA13 toxin.</title>
        <authorList>
            <person name="Callol A."/>
            <person name="Pajuelo D."/>
            <person name="Ebbesson L."/>
            <person name="Teles M."/>
            <person name="MacKenzie S."/>
            <person name="Amaro C."/>
        </authorList>
    </citation>
    <scope>NUCLEOTIDE SEQUENCE</scope>
</reference>
<proteinExistence type="predicted"/>
<reference evidence="1" key="1">
    <citation type="submission" date="2014-11" db="EMBL/GenBank/DDBJ databases">
        <authorList>
            <person name="Amaro Gonzalez C."/>
        </authorList>
    </citation>
    <scope>NUCLEOTIDE SEQUENCE</scope>
</reference>
<dbReference type="EMBL" id="GBXM01091849">
    <property type="protein sequence ID" value="JAH16728.1"/>
    <property type="molecule type" value="Transcribed_RNA"/>
</dbReference>
<dbReference type="AlphaFoldDB" id="A0A0E9QKY5"/>
<accession>A0A0E9QKY5</accession>
<evidence type="ECO:0000313" key="1">
    <source>
        <dbReference type="EMBL" id="JAH16728.1"/>
    </source>
</evidence>
<sequence>MLTQARRSQLVSIFTPAIFTFLNL</sequence>
<name>A0A0E9QKY5_ANGAN</name>
<organism evidence="1">
    <name type="scientific">Anguilla anguilla</name>
    <name type="common">European freshwater eel</name>
    <name type="synonym">Muraena anguilla</name>
    <dbReference type="NCBI Taxonomy" id="7936"/>
    <lineage>
        <taxon>Eukaryota</taxon>
        <taxon>Metazoa</taxon>
        <taxon>Chordata</taxon>
        <taxon>Craniata</taxon>
        <taxon>Vertebrata</taxon>
        <taxon>Euteleostomi</taxon>
        <taxon>Actinopterygii</taxon>
        <taxon>Neopterygii</taxon>
        <taxon>Teleostei</taxon>
        <taxon>Anguilliformes</taxon>
        <taxon>Anguillidae</taxon>
        <taxon>Anguilla</taxon>
    </lineage>
</organism>
<protein>
    <submittedName>
        <fullName evidence="1">Uncharacterized protein</fullName>
    </submittedName>
</protein>